<protein>
    <submittedName>
        <fullName evidence="6">A9 protein-like protein</fullName>
    </submittedName>
</protein>
<dbReference type="InterPro" id="IPR016140">
    <property type="entry name" value="Bifunc_inhib/LTP/seed_store"/>
</dbReference>
<dbReference type="InterPro" id="IPR036312">
    <property type="entry name" value="Bifun_inhib/LTP/seed_sf"/>
</dbReference>
<dbReference type="Gene3D" id="1.10.110.10">
    <property type="entry name" value="Plant lipid-transfer and hydrophobic proteins"/>
    <property type="match status" value="1"/>
</dbReference>
<dbReference type="PANTHER" id="PTHR35501">
    <property type="entry name" value="PROTEIN YY1"/>
    <property type="match status" value="1"/>
</dbReference>
<evidence type="ECO:0000256" key="4">
    <source>
        <dbReference type="SAM" id="SignalP"/>
    </source>
</evidence>
<dbReference type="EMBL" id="SWLB01000021">
    <property type="protein sequence ID" value="KAF3325038.1"/>
    <property type="molecule type" value="Genomic_DNA"/>
</dbReference>
<proteinExistence type="inferred from homology"/>
<name>A0A833QKP1_9POAL</name>
<dbReference type="AlphaFoldDB" id="A0A833QKP1"/>
<evidence type="ECO:0000313" key="7">
    <source>
        <dbReference type="Proteomes" id="UP000623129"/>
    </source>
</evidence>
<feature type="signal peptide" evidence="4">
    <location>
        <begin position="1"/>
        <end position="27"/>
    </location>
</feature>
<sequence length="96" mass="10183">MASTKYFAFLLAVLFLGLPENHQTVQAADTCGTQLDKLVSCAPSVVPGSTVPPTQQCCSALKSMTHDCSCETIRIINSLPTKCGLSPVKCSNTKSF</sequence>
<feature type="chain" id="PRO_5032928655" evidence="4">
    <location>
        <begin position="28"/>
        <end position="96"/>
    </location>
</feature>
<evidence type="ECO:0000256" key="1">
    <source>
        <dbReference type="ARBA" id="ARBA00004613"/>
    </source>
</evidence>
<comment type="subcellular location">
    <subcellularLocation>
        <location evidence="1">Secreted</location>
    </subcellularLocation>
</comment>
<accession>A0A833QKP1</accession>
<dbReference type="GO" id="GO:0005576">
    <property type="term" value="C:extracellular region"/>
    <property type="evidence" value="ECO:0007669"/>
    <property type="project" value="UniProtKB-SubCell"/>
</dbReference>
<gene>
    <name evidence="6" type="ORF">FCM35_KLT11195</name>
</gene>
<dbReference type="Proteomes" id="UP000623129">
    <property type="component" value="Unassembled WGS sequence"/>
</dbReference>
<evidence type="ECO:0000256" key="3">
    <source>
        <dbReference type="ARBA" id="ARBA00038300"/>
    </source>
</evidence>
<evidence type="ECO:0000313" key="6">
    <source>
        <dbReference type="EMBL" id="KAF3325038.1"/>
    </source>
</evidence>
<evidence type="ECO:0000256" key="2">
    <source>
        <dbReference type="ARBA" id="ARBA00022525"/>
    </source>
</evidence>
<keyword evidence="4" id="KW-0732">Signal</keyword>
<dbReference type="PANTHER" id="PTHR35501:SF3">
    <property type="entry name" value="PROTEIN YY1"/>
    <property type="match status" value="1"/>
</dbReference>
<organism evidence="6 7">
    <name type="scientific">Carex littledalei</name>
    <dbReference type="NCBI Taxonomy" id="544730"/>
    <lineage>
        <taxon>Eukaryota</taxon>
        <taxon>Viridiplantae</taxon>
        <taxon>Streptophyta</taxon>
        <taxon>Embryophyta</taxon>
        <taxon>Tracheophyta</taxon>
        <taxon>Spermatophyta</taxon>
        <taxon>Magnoliopsida</taxon>
        <taxon>Liliopsida</taxon>
        <taxon>Poales</taxon>
        <taxon>Cyperaceae</taxon>
        <taxon>Cyperoideae</taxon>
        <taxon>Cariceae</taxon>
        <taxon>Carex</taxon>
        <taxon>Carex subgen. Euthyceras</taxon>
    </lineage>
</organism>
<dbReference type="SUPFAM" id="SSF47699">
    <property type="entry name" value="Bifunctional inhibitor/lipid-transfer protein/seed storage 2S albumin"/>
    <property type="match status" value="1"/>
</dbReference>
<dbReference type="OrthoDB" id="662810at2759"/>
<comment type="caution">
    <text evidence="6">The sequence shown here is derived from an EMBL/GenBank/DDBJ whole genome shotgun (WGS) entry which is preliminary data.</text>
</comment>
<evidence type="ECO:0000259" key="5">
    <source>
        <dbReference type="SMART" id="SM00499"/>
    </source>
</evidence>
<comment type="similarity">
    <text evidence="3">Belongs to the A9/FIL1 family.</text>
</comment>
<feature type="domain" description="Bifunctional inhibitor/plant lipid transfer protein/seed storage helical" evidence="5">
    <location>
        <begin position="31"/>
        <end position="90"/>
    </location>
</feature>
<dbReference type="Pfam" id="PF00234">
    <property type="entry name" value="Tryp_alpha_amyl"/>
    <property type="match status" value="1"/>
</dbReference>
<reference evidence="6" key="1">
    <citation type="submission" date="2020-01" db="EMBL/GenBank/DDBJ databases">
        <title>Genome sequence of Kobresia littledalei, the first chromosome-level genome in the family Cyperaceae.</title>
        <authorList>
            <person name="Qu G."/>
        </authorList>
    </citation>
    <scope>NUCLEOTIDE SEQUENCE</scope>
    <source>
        <strain evidence="6">C.B.Clarke</strain>
        <tissue evidence="6">Leaf</tissue>
    </source>
</reference>
<dbReference type="SMART" id="SM00499">
    <property type="entry name" value="AAI"/>
    <property type="match status" value="1"/>
</dbReference>
<keyword evidence="7" id="KW-1185">Reference proteome</keyword>
<keyword evidence="2" id="KW-0964">Secreted</keyword>